<dbReference type="Pfam" id="PF13380">
    <property type="entry name" value="CoA_binding_2"/>
    <property type="match status" value="1"/>
</dbReference>
<evidence type="ECO:0000256" key="5">
    <source>
        <dbReference type="PROSITE-ProRule" id="PRU00409"/>
    </source>
</evidence>
<dbReference type="InterPro" id="IPR051538">
    <property type="entry name" value="Acyl-CoA_Synth/Transferase"/>
</dbReference>
<dbReference type="GO" id="GO:0005524">
    <property type="term" value="F:ATP binding"/>
    <property type="evidence" value="ECO:0007669"/>
    <property type="project" value="UniProtKB-UniRule"/>
</dbReference>
<dbReference type="PANTHER" id="PTHR43334:SF1">
    <property type="entry name" value="3-HYDROXYPROPIONATE--COA LIGASE [ADP-FORMING]"/>
    <property type="match status" value="1"/>
</dbReference>
<dbReference type="EMBL" id="ACJM01000025">
    <property type="protein sequence ID" value="EEG76110.1"/>
    <property type="molecule type" value="Genomic_DNA"/>
</dbReference>
<dbReference type="InterPro" id="IPR014089">
    <property type="entry name" value="AcCoA-synth-alpha"/>
</dbReference>
<dbReference type="SUPFAM" id="SSF51735">
    <property type="entry name" value="NAD(P)-binding Rossmann-fold domains"/>
    <property type="match status" value="1"/>
</dbReference>
<dbReference type="FunFam" id="3.30.1490.20:FF:000020">
    <property type="entry name" value="Protein lysine acetyltransferase"/>
    <property type="match status" value="1"/>
</dbReference>
<keyword evidence="1" id="KW-0436">Ligase</keyword>
<dbReference type="Gene3D" id="3.40.50.261">
    <property type="entry name" value="Succinyl-CoA synthetase domains"/>
    <property type="match status" value="2"/>
</dbReference>
<dbReference type="SUPFAM" id="SSF52210">
    <property type="entry name" value="Succinyl-CoA synthetase domains"/>
    <property type="match status" value="2"/>
</dbReference>
<dbReference type="NCBIfam" id="TIGR02717">
    <property type="entry name" value="AcCoA-syn-alpha"/>
    <property type="match status" value="1"/>
</dbReference>
<feature type="domain" description="ATP-grasp" evidence="6">
    <location>
        <begin position="494"/>
        <end position="530"/>
    </location>
</feature>
<keyword evidence="3 5" id="KW-0067">ATP-binding</keyword>
<dbReference type="Gene3D" id="3.30.470.20">
    <property type="entry name" value="ATP-grasp fold, B domain"/>
    <property type="match status" value="1"/>
</dbReference>
<dbReference type="eggNOG" id="COG1042">
    <property type="taxonomic scope" value="Bacteria"/>
</dbReference>
<dbReference type="Pfam" id="PF19045">
    <property type="entry name" value="Ligase_CoA_2"/>
    <property type="match status" value="1"/>
</dbReference>
<dbReference type="GO" id="GO:0046872">
    <property type="term" value="F:metal ion binding"/>
    <property type="evidence" value="ECO:0007669"/>
    <property type="project" value="InterPro"/>
</dbReference>
<evidence type="ECO:0000256" key="1">
    <source>
        <dbReference type="ARBA" id="ARBA00022598"/>
    </source>
</evidence>
<dbReference type="SUPFAM" id="SSF56059">
    <property type="entry name" value="Glutathione synthetase ATP-binding domain-like"/>
    <property type="match status" value="1"/>
</dbReference>
<dbReference type="STRING" id="555088.DealDRAFT_3027"/>
<gene>
    <name evidence="7" type="ORF">DealDRAFT_3027</name>
</gene>
<dbReference type="InterPro" id="IPR003781">
    <property type="entry name" value="CoA-bd"/>
</dbReference>
<dbReference type="Proteomes" id="UP000006443">
    <property type="component" value="Unassembled WGS sequence"/>
</dbReference>
<comment type="similarity">
    <text evidence="4">In the N-terminal section; belongs to the acetate CoA ligase alpha subunit family.</text>
</comment>
<dbReference type="InterPro" id="IPR013815">
    <property type="entry name" value="ATP_grasp_subdomain_1"/>
</dbReference>
<dbReference type="OrthoDB" id="9807426at2"/>
<proteinExistence type="inferred from homology"/>
<evidence type="ECO:0000256" key="2">
    <source>
        <dbReference type="ARBA" id="ARBA00022741"/>
    </source>
</evidence>
<dbReference type="AlphaFoldDB" id="C0GKL8"/>
<keyword evidence="2 5" id="KW-0547">Nucleotide-binding</keyword>
<dbReference type="RefSeq" id="WP_008519025.1">
    <property type="nucleotide sequence ID" value="NZ_ACJM01000025.1"/>
</dbReference>
<accession>C0GKL8</accession>
<evidence type="ECO:0000256" key="4">
    <source>
        <dbReference type="ARBA" id="ARBA00060888"/>
    </source>
</evidence>
<dbReference type="InterPro" id="IPR036291">
    <property type="entry name" value="NAD(P)-bd_dom_sf"/>
</dbReference>
<dbReference type="Pfam" id="PF13607">
    <property type="entry name" value="Succ_CoA_lig"/>
    <property type="match status" value="1"/>
</dbReference>
<dbReference type="InterPro" id="IPR016102">
    <property type="entry name" value="Succinyl-CoA_synth-like"/>
</dbReference>
<dbReference type="Gene3D" id="3.30.1490.20">
    <property type="entry name" value="ATP-grasp fold, A domain"/>
    <property type="match status" value="1"/>
</dbReference>
<dbReference type="PANTHER" id="PTHR43334">
    <property type="entry name" value="ACETATE--COA LIGASE [ADP-FORMING]"/>
    <property type="match status" value="1"/>
</dbReference>
<evidence type="ECO:0000313" key="7">
    <source>
        <dbReference type="EMBL" id="EEG76110.1"/>
    </source>
</evidence>
<evidence type="ECO:0000256" key="3">
    <source>
        <dbReference type="ARBA" id="ARBA00022840"/>
    </source>
</evidence>
<dbReference type="Pfam" id="PF13549">
    <property type="entry name" value="ATP-grasp_5"/>
    <property type="match status" value="1"/>
</dbReference>
<protein>
    <submittedName>
        <fullName evidence="7">Acetyl coenzyme A synthetase (ADP forming), alpha domain protein</fullName>
    </submittedName>
</protein>
<evidence type="ECO:0000259" key="6">
    <source>
        <dbReference type="PROSITE" id="PS50975"/>
    </source>
</evidence>
<evidence type="ECO:0000313" key="8">
    <source>
        <dbReference type="Proteomes" id="UP000006443"/>
    </source>
</evidence>
<dbReference type="Gene3D" id="3.40.50.720">
    <property type="entry name" value="NAD(P)-binding Rossmann-like Domain"/>
    <property type="match status" value="1"/>
</dbReference>
<organism evidence="7 8">
    <name type="scientific">Dethiobacter alkaliphilus AHT 1</name>
    <dbReference type="NCBI Taxonomy" id="555088"/>
    <lineage>
        <taxon>Bacteria</taxon>
        <taxon>Bacillati</taxon>
        <taxon>Bacillota</taxon>
        <taxon>Dethiobacteria</taxon>
        <taxon>Dethiobacterales</taxon>
        <taxon>Dethiobacteraceae</taxon>
        <taxon>Dethiobacter</taxon>
    </lineage>
</organism>
<dbReference type="InterPro" id="IPR032875">
    <property type="entry name" value="Succ_CoA_lig_flav_dom"/>
</dbReference>
<dbReference type="InterPro" id="IPR043938">
    <property type="entry name" value="Ligase_CoA_dom"/>
</dbReference>
<dbReference type="InterPro" id="IPR011761">
    <property type="entry name" value="ATP-grasp"/>
</dbReference>
<dbReference type="PROSITE" id="PS50975">
    <property type="entry name" value="ATP_GRASP"/>
    <property type="match status" value="1"/>
</dbReference>
<comment type="caution">
    <text evidence="7">The sequence shown here is derived from an EMBL/GenBank/DDBJ whole genome shotgun (WGS) entry which is preliminary data.</text>
</comment>
<sequence length="707" mass="76223">MSDLHSLFNPDSIAVIGASNNKEKIGFVIMENIQNSGFQGKVYPVNPREKEILGYTCYTSIGKIGQPVDVAVISVPAQLSLDVARECGESGVKFLVVVTAGFKEIGDEGLKREKELLKICRQHKMRMVGPNVVGIMDTHTPANASFAEGFPKQGEIAFISQSGAMLLAIFDWSRSVGLGFSRFVSMGNKADLNEVDFIWSAAQDPNTRVILCYIEDVADGKRFLDVVSEACKKKPVIILKSGTSQAGARAASSHTGALAGSDLAYDTAFRQCGVIRAETMSDLFDLAVAFVSQPIPAGNHVAIVTNSGGPGIIATDSVERNGLRMARFGKDTIETLRNALPAEANLYNPVDVLGDARTDRYSVSLEAVLADENTDCALVLLSPAAVTEPVKTAQVISSLRERFTKKPIFAAYMGGEGLAEGCQVLTNSGVPCFTFPEPALKSFSGMVRFAALQRKLARGQQLPKINNIDQRAVKATFYDVLKERRLVLLGNEATSVAEAYGIPVAPVRLATSPEEAAELADKLGYPAVLKVASPKIMHKTDVGGVKIGLETRDEVMEGYHAIMNSVRRLMPGTPIYGIEVQKMMPKGDELIIGMSRDVQFGPLLAFGLGGIYVNLLKDVSFRLAAGLTLEEIEEMIAETKAYSLIRGYRGSKPADIGALVQTLARVARLSLDFPEITEIDLNPVIAYPDSAVALDVKITVSYDENEV</sequence>
<dbReference type="SMART" id="SM00881">
    <property type="entry name" value="CoA_binding"/>
    <property type="match status" value="1"/>
</dbReference>
<name>C0GKL8_DETAL</name>
<dbReference type="GO" id="GO:0043758">
    <property type="term" value="F:acetate-CoA ligase (ADP-forming) activity"/>
    <property type="evidence" value="ECO:0007669"/>
    <property type="project" value="InterPro"/>
</dbReference>
<reference evidence="7 8" key="1">
    <citation type="submission" date="2009-02" db="EMBL/GenBank/DDBJ databases">
        <title>Sequencing of the draft genome and assembly of Dethiobacter alkaliphilus AHT 1.</title>
        <authorList>
            <consortium name="US DOE Joint Genome Institute (JGI-PGF)"/>
            <person name="Lucas S."/>
            <person name="Copeland A."/>
            <person name="Lapidus A."/>
            <person name="Glavina del Rio T."/>
            <person name="Dalin E."/>
            <person name="Tice H."/>
            <person name="Bruce D."/>
            <person name="Goodwin L."/>
            <person name="Pitluck S."/>
            <person name="Larimer F."/>
            <person name="Land M.L."/>
            <person name="Hauser L."/>
            <person name="Muyzer G."/>
        </authorList>
    </citation>
    <scope>NUCLEOTIDE SEQUENCE [LARGE SCALE GENOMIC DNA]</scope>
    <source>
        <strain evidence="7 8">AHT 1</strain>
    </source>
</reference>
<keyword evidence="8" id="KW-1185">Reference proteome</keyword>